<dbReference type="AlphaFoldDB" id="A0A5C3KBG7"/>
<keyword evidence="2" id="KW-1185">Reference proteome</keyword>
<dbReference type="OrthoDB" id="3160134at2759"/>
<evidence type="ECO:0000313" key="1">
    <source>
        <dbReference type="EMBL" id="TFK17409.1"/>
    </source>
</evidence>
<proteinExistence type="predicted"/>
<sequence>LCPATMNWAESVTRDRLRSGQLVPRGNQWPLFLYQDHKFDPEDPWKGLLRRYLLIKAFKHVFTSPSSVDELDTRTTIPRSSNSKIHGMTLVTIGSITYVATQRPGSLSLSLSQTFCRSDIVTDSERFYDSLMDLLEDLEEQADVHLLVAWWDRWDCFRSILTFHAAYPRA</sequence>
<organism evidence="1 2">
    <name type="scientific">Coprinopsis marcescibilis</name>
    <name type="common">Agaric fungus</name>
    <name type="synonym">Psathyrella marcescibilis</name>
    <dbReference type="NCBI Taxonomy" id="230819"/>
    <lineage>
        <taxon>Eukaryota</taxon>
        <taxon>Fungi</taxon>
        <taxon>Dikarya</taxon>
        <taxon>Basidiomycota</taxon>
        <taxon>Agaricomycotina</taxon>
        <taxon>Agaricomycetes</taxon>
        <taxon>Agaricomycetidae</taxon>
        <taxon>Agaricales</taxon>
        <taxon>Agaricineae</taxon>
        <taxon>Psathyrellaceae</taxon>
        <taxon>Coprinopsis</taxon>
    </lineage>
</organism>
<accession>A0A5C3KBG7</accession>
<dbReference type="Proteomes" id="UP000307440">
    <property type="component" value="Unassembled WGS sequence"/>
</dbReference>
<gene>
    <name evidence="1" type="ORF">FA15DRAFT_605120</name>
</gene>
<name>A0A5C3KBG7_COPMA</name>
<dbReference type="EMBL" id="ML210514">
    <property type="protein sequence ID" value="TFK17409.1"/>
    <property type="molecule type" value="Genomic_DNA"/>
</dbReference>
<dbReference type="STRING" id="230819.A0A5C3KBG7"/>
<evidence type="ECO:0000313" key="2">
    <source>
        <dbReference type="Proteomes" id="UP000307440"/>
    </source>
</evidence>
<feature type="non-terminal residue" evidence="1">
    <location>
        <position position="1"/>
    </location>
</feature>
<evidence type="ECO:0008006" key="3">
    <source>
        <dbReference type="Google" id="ProtNLM"/>
    </source>
</evidence>
<protein>
    <recommendedName>
        <fullName evidence="3">Fungal-type protein kinase domain-containing protein</fullName>
    </recommendedName>
</protein>
<reference evidence="1 2" key="1">
    <citation type="journal article" date="2019" name="Nat. Ecol. Evol.">
        <title>Megaphylogeny resolves global patterns of mushroom evolution.</title>
        <authorList>
            <person name="Varga T."/>
            <person name="Krizsan K."/>
            <person name="Foldi C."/>
            <person name="Dima B."/>
            <person name="Sanchez-Garcia M."/>
            <person name="Sanchez-Ramirez S."/>
            <person name="Szollosi G.J."/>
            <person name="Szarkandi J.G."/>
            <person name="Papp V."/>
            <person name="Albert L."/>
            <person name="Andreopoulos W."/>
            <person name="Angelini C."/>
            <person name="Antonin V."/>
            <person name="Barry K.W."/>
            <person name="Bougher N.L."/>
            <person name="Buchanan P."/>
            <person name="Buyck B."/>
            <person name="Bense V."/>
            <person name="Catcheside P."/>
            <person name="Chovatia M."/>
            <person name="Cooper J."/>
            <person name="Damon W."/>
            <person name="Desjardin D."/>
            <person name="Finy P."/>
            <person name="Geml J."/>
            <person name="Haridas S."/>
            <person name="Hughes K."/>
            <person name="Justo A."/>
            <person name="Karasinski D."/>
            <person name="Kautmanova I."/>
            <person name="Kiss B."/>
            <person name="Kocsube S."/>
            <person name="Kotiranta H."/>
            <person name="LaButti K.M."/>
            <person name="Lechner B.E."/>
            <person name="Liimatainen K."/>
            <person name="Lipzen A."/>
            <person name="Lukacs Z."/>
            <person name="Mihaltcheva S."/>
            <person name="Morgado L.N."/>
            <person name="Niskanen T."/>
            <person name="Noordeloos M.E."/>
            <person name="Ohm R.A."/>
            <person name="Ortiz-Santana B."/>
            <person name="Ovrebo C."/>
            <person name="Racz N."/>
            <person name="Riley R."/>
            <person name="Savchenko A."/>
            <person name="Shiryaev A."/>
            <person name="Soop K."/>
            <person name="Spirin V."/>
            <person name="Szebenyi C."/>
            <person name="Tomsovsky M."/>
            <person name="Tulloss R.E."/>
            <person name="Uehling J."/>
            <person name="Grigoriev I.V."/>
            <person name="Vagvolgyi C."/>
            <person name="Papp T."/>
            <person name="Martin F.M."/>
            <person name="Miettinen O."/>
            <person name="Hibbett D.S."/>
            <person name="Nagy L.G."/>
        </authorList>
    </citation>
    <scope>NUCLEOTIDE SEQUENCE [LARGE SCALE GENOMIC DNA]</scope>
    <source>
        <strain evidence="1 2">CBS 121175</strain>
    </source>
</reference>
<dbReference type="InterPro" id="IPR046521">
    <property type="entry name" value="DUF6698"/>
</dbReference>
<dbReference type="Pfam" id="PF20414">
    <property type="entry name" value="DUF6698"/>
    <property type="match status" value="1"/>
</dbReference>